<protein>
    <submittedName>
        <fullName evidence="1">Dihydrolipoyl dehydrogenase</fullName>
    </submittedName>
</protein>
<accession>A0AC61QKS1</accession>
<reference evidence="1" key="1">
    <citation type="submission" date="2019-03" db="EMBL/GenBank/DDBJ databases">
        <title>Candidatus Syntrophosphaera thermopropionivorans: a novel player in syntrophic propionate oxidation during anaerobic digestion.</title>
        <authorList>
            <person name="Dyksma S."/>
        </authorList>
    </citation>
    <scope>NUCLEOTIDE SEQUENCE</scope>
    <source>
        <strain evidence="1">W5</strain>
    </source>
</reference>
<keyword evidence="2" id="KW-1185">Reference proteome</keyword>
<proteinExistence type="predicted"/>
<comment type="caution">
    <text evidence="1">The sequence shown here is derived from an EMBL/GenBank/DDBJ whole genome shotgun (WGS) entry which is preliminary data.</text>
</comment>
<evidence type="ECO:0000313" key="2">
    <source>
        <dbReference type="Proteomes" id="UP000294588"/>
    </source>
</evidence>
<dbReference type="Proteomes" id="UP000294588">
    <property type="component" value="Unassembled WGS sequence"/>
</dbReference>
<gene>
    <name evidence="1" type="ORF">E0946_02045</name>
</gene>
<dbReference type="EMBL" id="SMOG01000002">
    <property type="protein sequence ID" value="TDF74245.1"/>
    <property type="molecule type" value="Genomic_DNA"/>
</dbReference>
<name>A0AC61QKS1_9BACT</name>
<organism evidence="1 2">
    <name type="scientific">Candidatus Syntrophosphaera thermopropionivorans</name>
    <dbReference type="NCBI Taxonomy" id="2593015"/>
    <lineage>
        <taxon>Bacteria</taxon>
        <taxon>Pseudomonadati</taxon>
        <taxon>Candidatus Cloacimonadota</taxon>
        <taxon>Candidatus Cloacimonadia</taxon>
        <taxon>Candidatus Cloacimonadales</taxon>
        <taxon>Candidatus Cloacimonadaceae</taxon>
        <taxon>Candidatus Syntrophosphaera</taxon>
    </lineage>
</organism>
<evidence type="ECO:0000313" key="1">
    <source>
        <dbReference type="EMBL" id="TDF74245.1"/>
    </source>
</evidence>
<feature type="non-terminal residue" evidence="1">
    <location>
        <position position="1"/>
    </location>
</feature>
<sequence length="105" mass="11340">TEEEAREKFGELKIGKFPFSANGKAMAMSSTYGMVKTIARADNSELVGMHILGANATELIAQGAILISLGAKSEVIDYLTFAHPTLSETIKESLEDLNNLSIHKI</sequence>